<dbReference type="PANTHER" id="PTHR40625:SF2">
    <property type="entry name" value="GTP-BINDING PROTEIN ESDC"/>
    <property type="match status" value="1"/>
</dbReference>
<dbReference type="AlphaFoldDB" id="A0A9P6KLT1"/>
<dbReference type="OrthoDB" id="5364946at2759"/>
<evidence type="ECO:0008006" key="4">
    <source>
        <dbReference type="Google" id="ProtNLM"/>
    </source>
</evidence>
<dbReference type="Proteomes" id="UP000756921">
    <property type="component" value="Unassembled WGS sequence"/>
</dbReference>
<dbReference type="Gene3D" id="2.60.40.10">
    <property type="entry name" value="Immunoglobulins"/>
    <property type="match status" value="1"/>
</dbReference>
<evidence type="ECO:0000313" key="2">
    <source>
        <dbReference type="EMBL" id="KAF9731212.1"/>
    </source>
</evidence>
<keyword evidence="3" id="KW-1185">Reference proteome</keyword>
<proteinExistence type="predicted"/>
<organism evidence="2 3">
    <name type="scientific">Paraphaeosphaeria minitans</name>
    <dbReference type="NCBI Taxonomy" id="565426"/>
    <lineage>
        <taxon>Eukaryota</taxon>
        <taxon>Fungi</taxon>
        <taxon>Dikarya</taxon>
        <taxon>Ascomycota</taxon>
        <taxon>Pezizomycotina</taxon>
        <taxon>Dothideomycetes</taxon>
        <taxon>Pleosporomycetidae</taxon>
        <taxon>Pleosporales</taxon>
        <taxon>Massarineae</taxon>
        <taxon>Didymosphaeriaceae</taxon>
        <taxon>Paraphaeosphaeria</taxon>
    </lineage>
</organism>
<dbReference type="EMBL" id="WJXW01000013">
    <property type="protein sequence ID" value="KAF9731212.1"/>
    <property type="molecule type" value="Genomic_DNA"/>
</dbReference>
<dbReference type="InterPro" id="IPR014756">
    <property type="entry name" value="Ig_E-set"/>
</dbReference>
<gene>
    <name evidence="2" type="ORF">PMIN01_11171</name>
</gene>
<comment type="caution">
    <text evidence="2">The sequence shown here is derived from an EMBL/GenBank/DDBJ whole genome shotgun (WGS) entry which is preliminary data.</text>
</comment>
<dbReference type="InterPro" id="IPR013783">
    <property type="entry name" value="Ig-like_fold"/>
</dbReference>
<feature type="compositionally biased region" description="Low complexity" evidence="1">
    <location>
        <begin position="174"/>
        <end position="183"/>
    </location>
</feature>
<dbReference type="SUPFAM" id="SSF81296">
    <property type="entry name" value="E set domains"/>
    <property type="match status" value="1"/>
</dbReference>
<feature type="compositionally biased region" description="Low complexity" evidence="1">
    <location>
        <begin position="201"/>
        <end position="225"/>
    </location>
</feature>
<feature type="region of interest" description="Disordered" evidence="1">
    <location>
        <begin position="94"/>
        <end position="148"/>
    </location>
</feature>
<name>A0A9P6KLT1_9PLEO</name>
<reference evidence="2" key="1">
    <citation type="journal article" date="2020" name="Mol. Plant Microbe Interact.">
        <title>Genome Sequence of the Biocontrol Agent Coniothyrium minitans strain Conio (IMI 134523).</title>
        <authorList>
            <person name="Patel D."/>
            <person name="Shittu T.A."/>
            <person name="Baroncelli R."/>
            <person name="Muthumeenakshi S."/>
            <person name="Osborne T.H."/>
            <person name="Janganan T.K."/>
            <person name="Sreenivasaprasad S."/>
        </authorList>
    </citation>
    <scope>NUCLEOTIDE SEQUENCE</scope>
    <source>
        <strain evidence="2">Conio</strain>
    </source>
</reference>
<feature type="region of interest" description="Disordered" evidence="1">
    <location>
        <begin position="174"/>
        <end position="226"/>
    </location>
</feature>
<evidence type="ECO:0000313" key="3">
    <source>
        <dbReference type="Proteomes" id="UP000756921"/>
    </source>
</evidence>
<evidence type="ECO:0000256" key="1">
    <source>
        <dbReference type="SAM" id="MobiDB-lite"/>
    </source>
</evidence>
<dbReference type="PANTHER" id="PTHR40625">
    <property type="entry name" value="GTP-BINDING PROTEIN ESDC-RELATED"/>
    <property type="match status" value="1"/>
</dbReference>
<feature type="compositionally biased region" description="Acidic residues" evidence="1">
    <location>
        <begin position="184"/>
        <end position="200"/>
    </location>
</feature>
<accession>A0A9P6KLT1</accession>
<sequence>MAAIQLNFSLRTSSGCKTVHLLGSWDNYAGQLPLSKDPKKSGGWLGCFKFPGATLKQGQRYWYYYIIDGYHVSHDPAKDHTTEPTTGRKLNILDIPSKTSKTSSSSHSCSRSSGTSREQRRVSTQSIPKGRSISPSKIVAPKPNRPYQTREVIQTQYDKATLDALSSRFARHTISPASSATSISEDDDSEDDDSEFDSDSGSDVPSLTSRSTNSSSPSSISSGSSCCTCERYGITRSGDRVKLDCGGARCGYSDDSSECSSEDEYVYEQKTTRRQGVLIRS</sequence>
<feature type="compositionally biased region" description="Low complexity" evidence="1">
    <location>
        <begin position="97"/>
        <end position="116"/>
    </location>
</feature>
<protein>
    <recommendedName>
        <fullName evidence="4">GTP-binding protein EsdC</fullName>
    </recommendedName>
</protein>